<reference evidence="1" key="1">
    <citation type="submission" date="2021-02" db="EMBL/GenBank/DDBJ databases">
        <authorList>
            <person name="Dougan E. K."/>
            <person name="Rhodes N."/>
            <person name="Thang M."/>
            <person name="Chan C."/>
        </authorList>
    </citation>
    <scope>NUCLEOTIDE SEQUENCE</scope>
</reference>
<dbReference type="Proteomes" id="UP000626109">
    <property type="component" value="Unassembled WGS sequence"/>
</dbReference>
<proteinExistence type="predicted"/>
<gene>
    <name evidence="1" type="ORF">PGLA2088_LOCUS39141</name>
</gene>
<organism evidence="1 2">
    <name type="scientific">Polarella glacialis</name>
    <name type="common">Dinoflagellate</name>
    <dbReference type="NCBI Taxonomy" id="89957"/>
    <lineage>
        <taxon>Eukaryota</taxon>
        <taxon>Sar</taxon>
        <taxon>Alveolata</taxon>
        <taxon>Dinophyceae</taxon>
        <taxon>Suessiales</taxon>
        <taxon>Suessiaceae</taxon>
        <taxon>Polarella</taxon>
    </lineage>
</organism>
<name>A0A813KV33_POLGL</name>
<protein>
    <submittedName>
        <fullName evidence="1">Uncharacterized protein</fullName>
    </submittedName>
</protein>
<comment type="caution">
    <text evidence="1">The sequence shown here is derived from an EMBL/GenBank/DDBJ whole genome shotgun (WGS) entry which is preliminary data.</text>
</comment>
<dbReference type="EMBL" id="CAJNNW010033010">
    <property type="protein sequence ID" value="CAE8716641.1"/>
    <property type="molecule type" value="Genomic_DNA"/>
</dbReference>
<accession>A0A813KV33</accession>
<sequence length="168" mass="18037">MAAASGYSLAPSEQYFGFLEIVVRPEGEDEGFLQPGDPSMSVETLTAMVIGDRDTPAYGLTEKARIHKQRTIQQVGIDGWQALIRLPKLTATTFVLLGGQFEDVDSSVRPSQLGACVNGVINSLVPDLVAARLAENCYAAGNFPGGLLARICDERQITSEGGWFGEED</sequence>
<evidence type="ECO:0000313" key="2">
    <source>
        <dbReference type="Proteomes" id="UP000626109"/>
    </source>
</evidence>
<dbReference type="AlphaFoldDB" id="A0A813KV33"/>
<evidence type="ECO:0000313" key="1">
    <source>
        <dbReference type="EMBL" id="CAE8716641.1"/>
    </source>
</evidence>
<feature type="non-terminal residue" evidence="1">
    <location>
        <position position="168"/>
    </location>
</feature>